<accession>A0ABW2N069</accession>
<evidence type="ECO:0000256" key="3">
    <source>
        <dbReference type="ARBA" id="ARBA00022801"/>
    </source>
</evidence>
<dbReference type="EMBL" id="JBHTCH010000010">
    <property type="protein sequence ID" value="MFC7360333.1"/>
    <property type="molecule type" value="Genomic_DNA"/>
</dbReference>
<evidence type="ECO:0000256" key="1">
    <source>
        <dbReference type="ARBA" id="ARBA00011073"/>
    </source>
</evidence>
<protein>
    <submittedName>
        <fullName evidence="7">S8 family peptidase</fullName>
    </submittedName>
</protein>
<evidence type="ECO:0000259" key="6">
    <source>
        <dbReference type="Pfam" id="PF00082"/>
    </source>
</evidence>
<feature type="domain" description="Peptidase S8/S53" evidence="6">
    <location>
        <begin position="274"/>
        <end position="641"/>
    </location>
</feature>
<feature type="region of interest" description="Disordered" evidence="5">
    <location>
        <begin position="1"/>
        <end position="62"/>
    </location>
</feature>
<keyword evidence="4" id="KW-0720">Serine protease</keyword>
<dbReference type="CDD" id="cd04847">
    <property type="entry name" value="Peptidases_S8_Subtilisin_like_2"/>
    <property type="match status" value="1"/>
</dbReference>
<reference evidence="8" key="1">
    <citation type="journal article" date="2019" name="Int. J. Syst. Evol. Microbiol.">
        <title>The Global Catalogue of Microorganisms (GCM) 10K type strain sequencing project: providing services to taxonomists for standard genome sequencing and annotation.</title>
        <authorList>
            <consortium name="The Broad Institute Genomics Platform"/>
            <consortium name="The Broad Institute Genome Sequencing Center for Infectious Disease"/>
            <person name="Wu L."/>
            <person name="Ma J."/>
        </authorList>
    </citation>
    <scope>NUCLEOTIDE SEQUENCE [LARGE SCALE GENOMIC DNA]</scope>
    <source>
        <strain evidence="8">FCH27</strain>
    </source>
</reference>
<dbReference type="Proteomes" id="UP001596524">
    <property type="component" value="Unassembled WGS sequence"/>
</dbReference>
<dbReference type="InterPro" id="IPR050131">
    <property type="entry name" value="Peptidase_S8_subtilisin-like"/>
</dbReference>
<dbReference type="PANTHER" id="PTHR43806:SF11">
    <property type="entry name" value="CEREVISIN-RELATED"/>
    <property type="match status" value="1"/>
</dbReference>
<dbReference type="RefSeq" id="WP_255890051.1">
    <property type="nucleotide sequence ID" value="NZ_JAFMZM010000003.1"/>
</dbReference>
<dbReference type="InterPro" id="IPR000209">
    <property type="entry name" value="Peptidase_S8/S53_dom"/>
</dbReference>
<dbReference type="SUPFAM" id="SSF52743">
    <property type="entry name" value="Subtilisin-like"/>
    <property type="match status" value="1"/>
</dbReference>
<dbReference type="InterPro" id="IPR034074">
    <property type="entry name" value="Y4bN_pept_dom"/>
</dbReference>
<evidence type="ECO:0000256" key="5">
    <source>
        <dbReference type="SAM" id="MobiDB-lite"/>
    </source>
</evidence>
<sequence>MAQRDRPHLVVPTRPNPEPFTLASTGGGNDDGEPRFTGDRRAHGARLTEEYETATAAPSHESEREGTYVSFLSFAGLELAFESLDINRPGDQPELVAVQALETVDGMVQVATVYIPDGKKQYFLDKLNRYVETADEDRARNATLVEGIAAIRRATIEELWTDPPEEFPADPDEMRWWEVWLRRRDGHERTRFSDYAATHDLHTSAHYLGFGDRTIVLLRASARQLADTFNSLDDLAELRRPHEVGALVSGLPAREQAEWVEELRNRLHPAAADAPVVCILDTGVQDGHPLLTDSLDAGDIHTADPEWAPGPTHSHGTEMAGLALFGDLHAAIVDGQPVRLRHRLESVKLLPDGVDNERDLHGAITARSVDRPEIQAFDRARVFMLAVTAPNTTFSHTEATPGPSPEAGRPTSWSATVDALAFGRAIDDTDPKFTYLDRDEPRRPRLFVVSAGNIRVHDLNPAEDHLDRSDLEPVEDPGQSWNALTVGAYAARDDMADASADFAGYVPVASRGELSPVSRTSVTYEPTKWPFKPDIVADGGNVAASPDRTSVDTPENLALLTTRQQHPGGGYFTTTRDTSAATAQVSAIAADIYAAYPDLRPETVRALIVHSAEWTEPMLGKFEADTNKATRAKLLRRYGMGVPDLTRAVRSATDALTLISEARISPYEREGNSSAGKTREMNVHELPWPIRELEALGETQVRMRVTLSYFVEPNPSSRGWSGRYIYPSHGLRFATRRPEESVESFRERINTRAREDGRRPPSLDTERGWFFGANQQQKPGSLHTDIWEGTGAALASKRAIAVYPVAGWWKTRPHSDQSDLGVDYSLIVSIESREVEVDLWTPVAQLLPTAVTITT</sequence>
<dbReference type="Gene3D" id="3.40.50.200">
    <property type="entry name" value="Peptidase S8/S53 domain"/>
    <property type="match status" value="1"/>
</dbReference>
<keyword evidence="8" id="KW-1185">Reference proteome</keyword>
<dbReference type="InterPro" id="IPR036852">
    <property type="entry name" value="Peptidase_S8/S53_dom_sf"/>
</dbReference>
<feature type="compositionally biased region" description="Basic and acidic residues" evidence="5">
    <location>
        <begin position="32"/>
        <end position="49"/>
    </location>
</feature>
<keyword evidence="3" id="KW-0378">Hydrolase</keyword>
<dbReference type="PANTHER" id="PTHR43806">
    <property type="entry name" value="PEPTIDASE S8"/>
    <property type="match status" value="1"/>
</dbReference>
<proteinExistence type="inferred from homology"/>
<evidence type="ECO:0000313" key="8">
    <source>
        <dbReference type="Proteomes" id="UP001596524"/>
    </source>
</evidence>
<gene>
    <name evidence="7" type="ORF">ACFQO6_08625</name>
</gene>
<evidence type="ECO:0000256" key="4">
    <source>
        <dbReference type="ARBA" id="ARBA00022825"/>
    </source>
</evidence>
<name>A0ABW2N069_9ACTN</name>
<evidence type="ECO:0000256" key="2">
    <source>
        <dbReference type="ARBA" id="ARBA00022670"/>
    </source>
</evidence>
<comment type="caution">
    <text evidence="7">The sequence shown here is derived from an EMBL/GenBank/DDBJ whole genome shotgun (WGS) entry which is preliminary data.</text>
</comment>
<dbReference type="Pfam" id="PF00082">
    <property type="entry name" value="Peptidase_S8"/>
    <property type="match status" value="1"/>
</dbReference>
<keyword evidence="2" id="KW-0645">Protease</keyword>
<organism evidence="7 8">
    <name type="scientific">Nocardioides astragali</name>
    <dbReference type="NCBI Taxonomy" id="1776736"/>
    <lineage>
        <taxon>Bacteria</taxon>
        <taxon>Bacillati</taxon>
        <taxon>Actinomycetota</taxon>
        <taxon>Actinomycetes</taxon>
        <taxon>Propionibacteriales</taxon>
        <taxon>Nocardioidaceae</taxon>
        <taxon>Nocardioides</taxon>
    </lineage>
</organism>
<evidence type="ECO:0000313" key="7">
    <source>
        <dbReference type="EMBL" id="MFC7360333.1"/>
    </source>
</evidence>
<comment type="similarity">
    <text evidence="1">Belongs to the peptidase S8 family.</text>
</comment>